<name>A0ABU5XUK2_9MYCO</name>
<protein>
    <submittedName>
        <fullName evidence="4">Fatty acid desaturase</fullName>
        <ecNumber evidence="4">1.14.19.-</ecNumber>
    </submittedName>
</protein>
<keyword evidence="2" id="KW-1133">Transmembrane helix</keyword>
<feature type="region of interest" description="Disordered" evidence="1">
    <location>
        <begin position="1"/>
        <end position="23"/>
    </location>
</feature>
<proteinExistence type="predicted"/>
<dbReference type="Pfam" id="PF00487">
    <property type="entry name" value="FA_desaturase"/>
    <property type="match status" value="1"/>
</dbReference>
<dbReference type="EMBL" id="JAYJJU010000001">
    <property type="protein sequence ID" value="MEB3030425.1"/>
    <property type="molecule type" value="Genomic_DNA"/>
</dbReference>
<dbReference type="InterPro" id="IPR005804">
    <property type="entry name" value="FA_desaturase_dom"/>
</dbReference>
<dbReference type="EC" id="1.14.19.-" evidence="4"/>
<evidence type="ECO:0000259" key="3">
    <source>
        <dbReference type="Pfam" id="PF00487"/>
    </source>
</evidence>
<reference evidence="4 5" key="1">
    <citation type="submission" date="2023-12" db="EMBL/GenBank/DDBJ databases">
        <title>Description of new species of Mycobacterium terrae complex isolated from sewage at the Sao Paulo Zoological Park Foundation in Brazil.</title>
        <authorList>
            <person name="Romagnoli C.L."/>
            <person name="Conceicao E.C."/>
            <person name="Machado E."/>
            <person name="Barreto L.B.P.F."/>
            <person name="Sharma A."/>
            <person name="Silva N.M."/>
            <person name="Marques L.E."/>
            <person name="Juliana M.A."/>
            <person name="Lourenco M.C.S."/>
            <person name="Digiampietri L.A."/>
            <person name="Suffys P.N."/>
            <person name="Viana-Niero C."/>
        </authorList>
    </citation>
    <scope>NUCLEOTIDE SEQUENCE [LARGE SCALE GENOMIC DNA]</scope>
    <source>
        <strain evidence="4 5">MYC340</strain>
    </source>
</reference>
<evidence type="ECO:0000256" key="1">
    <source>
        <dbReference type="SAM" id="MobiDB-lite"/>
    </source>
</evidence>
<comment type="caution">
    <text evidence="4">The sequence shown here is derived from an EMBL/GenBank/DDBJ whole genome shotgun (WGS) entry which is preliminary data.</text>
</comment>
<feature type="transmembrane region" description="Helical" evidence="2">
    <location>
        <begin position="58"/>
        <end position="76"/>
    </location>
</feature>
<dbReference type="GO" id="GO:0016491">
    <property type="term" value="F:oxidoreductase activity"/>
    <property type="evidence" value="ECO:0007669"/>
    <property type="project" value="UniProtKB-KW"/>
</dbReference>
<feature type="transmembrane region" description="Helical" evidence="2">
    <location>
        <begin position="178"/>
        <end position="199"/>
    </location>
</feature>
<keyword evidence="4" id="KW-0560">Oxidoreductase</keyword>
<feature type="transmembrane region" description="Helical" evidence="2">
    <location>
        <begin position="205"/>
        <end position="223"/>
    </location>
</feature>
<evidence type="ECO:0000313" key="4">
    <source>
        <dbReference type="EMBL" id="MEB3030425.1"/>
    </source>
</evidence>
<feature type="domain" description="Fatty acid desaturase" evidence="3">
    <location>
        <begin position="54"/>
        <end position="292"/>
    </location>
</feature>
<organism evidence="4 5">
    <name type="scientific">[Mycobacterium] nativiensis</name>
    <dbReference type="NCBI Taxonomy" id="2855503"/>
    <lineage>
        <taxon>Bacteria</taxon>
        <taxon>Bacillati</taxon>
        <taxon>Actinomycetota</taxon>
        <taxon>Actinomycetes</taxon>
        <taxon>Mycobacteriales</taxon>
        <taxon>Mycobacteriaceae</taxon>
        <taxon>Mycolicibacter</taxon>
    </lineage>
</organism>
<gene>
    <name evidence="4" type="ORF">KV113_02550</name>
</gene>
<keyword evidence="2" id="KW-0472">Membrane</keyword>
<accession>A0ABU5XUK2</accession>
<dbReference type="RefSeq" id="WP_329779861.1">
    <property type="nucleotide sequence ID" value="NZ_JAYJJU010000001.1"/>
</dbReference>
<sequence>MSDTIALGSVAPHSPSKRHPHPGELMPKVAWPAFGVTVGALVAFVVAALGVIGGWLPAWAAIAINSAVVYLMFLPVHEAAHRTLCRSPWVNAVVGRLAWIFIVPHFAWSCLRYAHQEHHRHTNDHGNDPDYFATGNPFWQLVFRGPLADVYYAAWYLRKLPQRFRKSWQRPFAELAETTVLLPVTVAVVVAAVITGHFWTLAVVVLIPQRIGLFFIIWWFDWLPHHGLEESQRENRYRASRNRVGLEWLMTPLWLAQNYHLVHHLHPGLPIHLLPRIWRRNETGYLEHEPALSTVFGRELTVDEYRQLQHDR</sequence>
<feature type="transmembrane region" description="Helical" evidence="2">
    <location>
        <begin position="88"/>
        <end position="108"/>
    </location>
</feature>
<keyword evidence="5" id="KW-1185">Reference proteome</keyword>
<feature type="transmembrane region" description="Helical" evidence="2">
    <location>
        <begin position="29"/>
        <end position="52"/>
    </location>
</feature>
<keyword evidence="2" id="KW-0812">Transmembrane</keyword>
<evidence type="ECO:0000256" key="2">
    <source>
        <dbReference type="SAM" id="Phobius"/>
    </source>
</evidence>
<dbReference type="Proteomes" id="UP001298593">
    <property type="component" value="Unassembled WGS sequence"/>
</dbReference>
<evidence type="ECO:0000313" key="5">
    <source>
        <dbReference type="Proteomes" id="UP001298593"/>
    </source>
</evidence>